<dbReference type="KEGG" id="lins:G7067_06675"/>
<keyword evidence="2" id="KW-1185">Reference proteome</keyword>
<evidence type="ECO:0000313" key="1">
    <source>
        <dbReference type="EMBL" id="QIM16176.1"/>
    </source>
</evidence>
<reference evidence="1 2" key="1">
    <citation type="submission" date="2020-03" db="EMBL/GenBank/DDBJ databases">
        <title>Leucobacter sp. nov., isolated from beetles.</title>
        <authorList>
            <person name="Hyun D.-W."/>
            <person name="Bae J.-W."/>
        </authorList>
    </citation>
    <scope>NUCLEOTIDE SEQUENCE [LARGE SCALE GENOMIC DNA]</scope>
    <source>
        <strain evidence="1 2">HDW9B</strain>
    </source>
</reference>
<accession>A0A6G8FI58</accession>
<name>A0A6G8FI58_9MICO</name>
<sequence length="94" mass="9890">MSSGTIRSSTVGADAAVNELVGIDTSGYQDQQVAFGFTSDIVGMDAGRDVTNQMLQAVSQFCAAVLGQANKFPELAASIEKRDVADAERWSDSL</sequence>
<dbReference type="EMBL" id="CP049934">
    <property type="protein sequence ID" value="QIM16176.1"/>
    <property type="molecule type" value="Genomic_DNA"/>
</dbReference>
<dbReference type="AlphaFoldDB" id="A0A6G8FI58"/>
<dbReference type="RefSeq" id="WP_166322940.1">
    <property type="nucleotide sequence ID" value="NZ_CP049934.1"/>
</dbReference>
<evidence type="ECO:0000313" key="2">
    <source>
        <dbReference type="Proteomes" id="UP000501387"/>
    </source>
</evidence>
<protein>
    <submittedName>
        <fullName evidence="1">TIGR04197 family type VII secretion effector</fullName>
    </submittedName>
</protein>
<gene>
    <name evidence="1" type="ORF">G7067_06675</name>
</gene>
<proteinExistence type="predicted"/>
<dbReference type="Proteomes" id="UP000501387">
    <property type="component" value="Chromosome"/>
</dbReference>
<organism evidence="1 2">
    <name type="scientific">Leucobacter insecticola</name>
    <dbReference type="NCBI Taxonomy" id="2714934"/>
    <lineage>
        <taxon>Bacteria</taxon>
        <taxon>Bacillati</taxon>
        <taxon>Actinomycetota</taxon>
        <taxon>Actinomycetes</taxon>
        <taxon>Micrococcales</taxon>
        <taxon>Microbacteriaceae</taxon>
        <taxon>Leucobacter</taxon>
    </lineage>
</organism>